<dbReference type="Gene3D" id="3.30.300.90">
    <property type="entry name" value="BolA-like"/>
    <property type="match status" value="1"/>
</dbReference>
<dbReference type="GO" id="GO:0016226">
    <property type="term" value="P:iron-sulfur cluster assembly"/>
    <property type="evidence" value="ECO:0007669"/>
    <property type="project" value="TreeGrafter"/>
</dbReference>
<reference evidence="2 3" key="1">
    <citation type="submission" date="2017-04" db="EMBL/GenBank/DDBJ databases">
        <authorList>
            <person name="Afonso C.L."/>
            <person name="Miller P.J."/>
            <person name="Scott M.A."/>
            <person name="Spackman E."/>
            <person name="Goraichik I."/>
            <person name="Dimitrov K.M."/>
            <person name="Suarez D.L."/>
            <person name="Swayne D.E."/>
        </authorList>
    </citation>
    <scope>NUCLEOTIDE SEQUENCE [LARGE SCALE GENOMIC DNA]</scope>
    <source>
        <strain evidence="2 3">DSM 23236</strain>
    </source>
</reference>
<dbReference type="InterPro" id="IPR036065">
    <property type="entry name" value="BolA-like_sf"/>
</dbReference>
<proteinExistence type="inferred from homology"/>
<dbReference type="PANTHER" id="PTHR46230:SF7">
    <property type="entry name" value="BOLA-LIKE PROTEIN 1"/>
    <property type="match status" value="1"/>
</dbReference>
<dbReference type="OrthoDB" id="5296536at2"/>
<dbReference type="PIRSF" id="PIRSF003113">
    <property type="entry name" value="BolA"/>
    <property type="match status" value="1"/>
</dbReference>
<name>A0A1W1XXR1_9NEIS</name>
<sequence>MRLEDEIRQRLAALSPDSVELYDDSAAHAGHAGNRGGGHYDLVIVAAVFAGQNALQRHRTVYGVLGDLIPDRVHALSVKAYAPGEL</sequence>
<dbReference type="Pfam" id="PF01722">
    <property type="entry name" value="BolA"/>
    <property type="match status" value="1"/>
</dbReference>
<evidence type="ECO:0000256" key="1">
    <source>
        <dbReference type="RuleBase" id="RU003860"/>
    </source>
</evidence>
<dbReference type="Proteomes" id="UP000192761">
    <property type="component" value="Unassembled WGS sequence"/>
</dbReference>
<dbReference type="InterPro" id="IPR002634">
    <property type="entry name" value="BolA"/>
</dbReference>
<evidence type="ECO:0000313" key="2">
    <source>
        <dbReference type="EMBL" id="SMC28298.1"/>
    </source>
</evidence>
<evidence type="ECO:0000313" key="3">
    <source>
        <dbReference type="Proteomes" id="UP000192761"/>
    </source>
</evidence>
<protein>
    <submittedName>
        <fullName evidence="2">BolA protein</fullName>
    </submittedName>
</protein>
<comment type="similarity">
    <text evidence="1">Belongs to the BolA/IbaG family.</text>
</comment>
<accession>A0A1W1XXR1</accession>
<dbReference type="AlphaFoldDB" id="A0A1W1XXR1"/>
<dbReference type="PANTHER" id="PTHR46230">
    <property type="match status" value="1"/>
</dbReference>
<keyword evidence="3" id="KW-1185">Reference proteome</keyword>
<organism evidence="2 3">
    <name type="scientific">Andreprevotia lacus DSM 23236</name>
    <dbReference type="NCBI Taxonomy" id="1121001"/>
    <lineage>
        <taxon>Bacteria</taxon>
        <taxon>Pseudomonadati</taxon>
        <taxon>Pseudomonadota</taxon>
        <taxon>Betaproteobacteria</taxon>
        <taxon>Neisseriales</taxon>
        <taxon>Chitinibacteraceae</taxon>
        <taxon>Andreprevotia</taxon>
    </lineage>
</organism>
<gene>
    <name evidence="2" type="ORF">SAMN02745857_03200</name>
</gene>
<dbReference type="SUPFAM" id="SSF82657">
    <property type="entry name" value="BolA-like"/>
    <property type="match status" value="1"/>
</dbReference>
<dbReference type="EMBL" id="FWXD01000021">
    <property type="protein sequence ID" value="SMC28298.1"/>
    <property type="molecule type" value="Genomic_DNA"/>
</dbReference>
<dbReference type="STRING" id="1121001.SAMN02745857_03200"/>
<dbReference type="RefSeq" id="WP_084092016.1">
    <property type="nucleotide sequence ID" value="NZ_FWXD01000021.1"/>
</dbReference>